<name>A0A0G1WZP8_9BACT</name>
<dbReference type="Proteomes" id="UP000034273">
    <property type="component" value="Unassembled WGS sequence"/>
</dbReference>
<reference evidence="1 2" key="1">
    <citation type="journal article" date="2015" name="Nature">
        <title>rRNA introns, odd ribosomes, and small enigmatic genomes across a large radiation of phyla.</title>
        <authorList>
            <person name="Brown C.T."/>
            <person name="Hug L.A."/>
            <person name="Thomas B.C."/>
            <person name="Sharon I."/>
            <person name="Castelle C.J."/>
            <person name="Singh A."/>
            <person name="Wilkins M.J."/>
            <person name="Williams K.H."/>
            <person name="Banfield J.F."/>
        </authorList>
    </citation>
    <scope>NUCLEOTIDE SEQUENCE [LARGE SCALE GENOMIC DNA]</scope>
</reference>
<accession>A0A0G1WZP8</accession>
<evidence type="ECO:0000313" key="1">
    <source>
        <dbReference type="EMBL" id="KKW24085.1"/>
    </source>
</evidence>
<evidence type="ECO:0000313" key="2">
    <source>
        <dbReference type="Proteomes" id="UP000034273"/>
    </source>
</evidence>
<gene>
    <name evidence="1" type="ORF">UY67_C0011G0007</name>
</gene>
<comment type="caution">
    <text evidence="1">The sequence shown here is derived from an EMBL/GenBank/DDBJ whole genome shotgun (WGS) entry which is preliminary data.</text>
</comment>
<protein>
    <submittedName>
        <fullName evidence="1">Uncharacterized protein</fullName>
    </submittedName>
</protein>
<dbReference type="EMBL" id="LCQW01000011">
    <property type="protein sequence ID" value="KKW24085.1"/>
    <property type="molecule type" value="Genomic_DNA"/>
</dbReference>
<organism evidence="1 2">
    <name type="scientific">Candidatus Kaiserbacteria bacterium GW2011_GWA2_52_12</name>
    <dbReference type="NCBI Taxonomy" id="1618671"/>
    <lineage>
        <taxon>Bacteria</taxon>
        <taxon>Candidatus Kaiseribacteriota</taxon>
    </lineage>
</organism>
<proteinExistence type="predicted"/>
<dbReference type="STRING" id="1618671.UY67_C0011G0007"/>
<dbReference type="AlphaFoldDB" id="A0A0G1WZP8"/>
<sequence>MVDVVALRAKYTGYPNTVALIDLLAKDGSEDAQEILEGLDLLEKDRYGWLTDPDEPTISFSPDELEALCAEVLREKNDEQP</sequence>